<evidence type="ECO:0000313" key="3">
    <source>
        <dbReference type="Proteomes" id="UP001291623"/>
    </source>
</evidence>
<reference evidence="2" key="1">
    <citation type="submission" date="2023-12" db="EMBL/GenBank/DDBJ databases">
        <title>Genome assembly of Anisodus tanguticus.</title>
        <authorList>
            <person name="Wang Y.-J."/>
        </authorList>
    </citation>
    <scope>NUCLEOTIDE SEQUENCE</scope>
    <source>
        <strain evidence="2">KB-2021</strain>
        <tissue evidence="2">Leaf</tissue>
    </source>
</reference>
<evidence type="ECO:0000256" key="1">
    <source>
        <dbReference type="SAM" id="MobiDB-lite"/>
    </source>
</evidence>
<feature type="compositionally biased region" description="Basic and acidic residues" evidence="1">
    <location>
        <begin position="1"/>
        <end position="13"/>
    </location>
</feature>
<evidence type="ECO:0000313" key="2">
    <source>
        <dbReference type="EMBL" id="KAK4353086.1"/>
    </source>
</evidence>
<sequence>MERESSHAPRKGLEVQGTEPHANKAPHTKEIPVSSEDMIPIDQLKEFIEWTIKNKKMMVRILREQKLVERPKKTKVEVEHYQKPRRSVTLEEFFPSWFITTTARDSIEAS</sequence>
<gene>
    <name evidence="2" type="ORF">RND71_028604</name>
</gene>
<organism evidence="2 3">
    <name type="scientific">Anisodus tanguticus</name>
    <dbReference type="NCBI Taxonomy" id="243964"/>
    <lineage>
        <taxon>Eukaryota</taxon>
        <taxon>Viridiplantae</taxon>
        <taxon>Streptophyta</taxon>
        <taxon>Embryophyta</taxon>
        <taxon>Tracheophyta</taxon>
        <taxon>Spermatophyta</taxon>
        <taxon>Magnoliopsida</taxon>
        <taxon>eudicotyledons</taxon>
        <taxon>Gunneridae</taxon>
        <taxon>Pentapetalae</taxon>
        <taxon>asterids</taxon>
        <taxon>lamiids</taxon>
        <taxon>Solanales</taxon>
        <taxon>Solanaceae</taxon>
        <taxon>Solanoideae</taxon>
        <taxon>Hyoscyameae</taxon>
        <taxon>Anisodus</taxon>
    </lineage>
</organism>
<accession>A0AAE1RK23</accession>
<comment type="caution">
    <text evidence="2">The sequence shown here is derived from an EMBL/GenBank/DDBJ whole genome shotgun (WGS) entry which is preliminary data.</text>
</comment>
<dbReference type="AlphaFoldDB" id="A0AAE1RK23"/>
<keyword evidence="3" id="KW-1185">Reference proteome</keyword>
<feature type="region of interest" description="Disordered" evidence="1">
    <location>
        <begin position="1"/>
        <end position="36"/>
    </location>
</feature>
<dbReference type="EMBL" id="JAVYJV010000015">
    <property type="protein sequence ID" value="KAK4353086.1"/>
    <property type="molecule type" value="Genomic_DNA"/>
</dbReference>
<proteinExistence type="predicted"/>
<name>A0AAE1RK23_9SOLA</name>
<protein>
    <submittedName>
        <fullName evidence="2">Uncharacterized protein</fullName>
    </submittedName>
</protein>
<dbReference type="Proteomes" id="UP001291623">
    <property type="component" value="Unassembled WGS sequence"/>
</dbReference>